<keyword evidence="4" id="KW-0449">Lipoprotein</keyword>
<dbReference type="EMBL" id="CAJZBQ010000028">
    <property type="protein sequence ID" value="CAG9321618.1"/>
    <property type="molecule type" value="Genomic_DNA"/>
</dbReference>
<organism evidence="5 6">
    <name type="scientific">Blepharisma stoltei</name>
    <dbReference type="NCBI Taxonomy" id="1481888"/>
    <lineage>
        <taxon>Eukaryota</taxon>
        <taxon>Sar</taxon>
        <taxon>Alveolata</taxon>
        <taxon>Ciliophora</taxon>
        <taxon>Postciliodesmatophora</taxon>
        <taxon>Heterotrichea</taxon>
        <taxon>Heterotrichida</taxon>
        <taxon>Blepharismidae</taxon>
        <taxon>Blepharisma</taxon>
    </lineage>
</organism>
<dbReference type="InterPro" id="IPR029071">
    <property type="entry name" value="Ubiquitin-like_domsf"/>
</dbReference>
<sequence length="121" mass="14090">MSLDRNEIKKYKESIPFQVRKASYDKMMQDNPGKYPAVLLKGNNCKYNIPLHKFALEGSMTMGTYLYTVRRYFKLSSKQGVYLYLCDTLPMLNAKISELHQRCADEDGCLYFVLTHQEDKG</sequence>
<evidence type="ECO:0008006" key="7">
    <source>
        <dbReference type="Google" id="ProtNLM"/>
    </source>
</evidence>
<comment type="similarity">
    <text evidence="2">Belongs to the ATG8 family.</text>
</comment>
<dbReference type="Gene3D" id="3.10.20.90">
    <property type="entry name" value="Phosphatidylinositol 3-kinase Catalytic Subunit, Chain A, domain 1"/>
    <property type="match status" value="1"/>
</dbReference>
<dbReference type="InterPro" id="IPR004241">
    <property type="entry name" value="Atg8-like"/>
</dbReference>
<evidence type="ECO:0000256" key="4">
    <source>
        <dbReference type="ARBA" id="ARBA00023288"/>
    </source>
</evidence>
<evidence type="ECO:0000313" key="5">
    <source>
        <dbReference type="EMBL" id="CAG9321618.1"/>
    </source>
</evidence>
<dbReference type="SUPFAM" id="SSF54236">
    <property type="entry name" value="Ubiquitin-like"/>
    <property type="match status" value="1"/>
</dbReference>
<evidence type="ECO:0000256" key="1">
    <source>
        <dbReference type="ARBA" id="ARBA00004370"/>
    </source>
</evidence>
<keyword evidence="6" id="KW-1185">Reference proteome</keyword>
<evidence type="ECO:0000256" key="3">
    <source>
        <dbReference type="ARBA" id="ARBA00023136"/>
    </source>
</evidence>
<accession>A0AAU9JDG2</accession>
<proteinExistence type="inferred from homology"/>
<comment type="subcellular location">
    <subcellularLocation>
        <location evidence="1">Membrane</location>
    </subcellularLocation>
</comment>
<dbReference type="GO" id="GO:0016020">
    <property type="term" value="C:membrane"/>
    <property type="evidence" value="ECO:0007669"/>
    <property type="project" value="UniProtKB-SubCell"/>
</dbReference>
<protein>
    <recommendedName>
        <fullName evidence="7">Autophagy-related protein</fullName>
    </recommendedName>
</protein>
<gene>
    <name evidence="5" type="ORF">BSTOLATCC_MIC28894</name>
</gene>
<dbReference type="AlphaFoldDB" id="A0AAU9JDG2"/>
<comment type="caution">
    <text evidence="5">The sequence shown here is derived from an EMBL/GenBank/DDBJ whole genome shotgun (WGS) entry which is preliminary data.</text>
</comment>
<dbReference type="Pfam" id="PF02991">
    <property type="entry name" value="ATG8"/>
    <property type="match status" value="1"/>
</dbReference>
<keyword evidence="3" id="KW-0472">Membrane</keyword>
<reference evidence="5" key="1">
    <citation type="submission" date="2021-09" db="EMBL/GenBank/DDBJ databases">
        <authorList>
            <consortium name="AG Swart"/>
            <person name="Singh M."/>
            <person name="Singh A."/>
            <person name="Seah K."/>
            <person name="Emmerich C."/>
        </authorList>
    </citation>
    <scope>NUCLEOTIDE SEQUENCE</scope>
    <source>
        <strain evidence="5">ATCC30299</strain>
    </source>
</reference>
<evidence type="ECO:0000313" key="6">
    <source>
        <dbReference type="Proteomes" id="UP001162131"/>
    </source>
</evidence>
<name>A0AAU9JDG2_9CILI</name>
<dbReference type="Proteomes" id="UP001162131">
    <property type="component" value="Unassembled WGS sequence"/>
</dbReference>
<evidence type="ECO:0000256" key="2">
    <source>
        <dbReference type="ARBA" id="ARBA00007293"/>
    </source>
</evidence>